<protein>
    <recommendedName>
        <fullName evidence="3">Type II toxin-antitoxin system HicB family antitoxin</fullName>
    </recommendedName>
</protein>
<keyword evidence="2" id="KW-1185">Reference proteome</keyword>
<evidence type="ECO:0000313" key="2">
    <source>
        <dbReference type="Proteomes" id="UP000219453"/>
    </source>
</evidence>
<dbReference type="OrthoDB" id="186878at2157"/>
<evidence type="ECO:0000313" key="1">
    <source>
        <dbReference type="EMBL" id="SNZ06292.1"/>
    </source>
</evidence>
<proteinExistence type="predicted"/>
<dbReference type="SUPFAM" id="SSF143100">
    <property type="entry name" value="TTHA1013/TTHA0281-like"/>
    <property type="match status" value="1"/>
</dbReference>
<dbReference type="Gene3D" id="3.30.160.250">
    <property type="match status" value="1"/>
</dbReference>
<evidence type="ECO:0008006" key="3">
    <source>
        <dbReference type="Google" id="ProtNLM"/>
    </source>
</evidence>
<dbReference type="AlphaFoldDB" id="A0A285N9X1"/>
<dbReference type="Proteomes" id="UP000219453">
    <property type="component" value="Unassembled WGS sequence"/>
</dbReference>
<sequence length="72" mass="7631">MGVQSRDGAVDDTITVTRGDEYYVAKDESTGIASQGETKADALQNLAEALELAAEPVDDEVSDHADAPWFSS</sequence>
<organism evidence="1 2">
    <name type="scientific">Natronoarchaeum philippinense</name>
    <dbReference type="NCBI Taxonomy" id="558529"/>
    <lineage>
        <taxon>Archaea</taxon>
        <taxon>Methanobacteriati</taxon>
        <taxon>Methanobacteriota</taxon>
        <taxon>Stenosarchaea group</taxon>
        <taxon>Halobacteria</taxon>
        <taxon>Halobacteriales</taxon>
        <taxon>Natronoarchaeaceae</taxon>
    </lineage>
</organism>
<dbReference type="InterPro" id="IPR055811">
    <property type="entry name" value="DUF7387"/>
</dbReference>
<dbReference type="EMBL" id="OBEJ01000001">
    <property type="protein sequence ID" value="SNZ06292.1"/>
    <property type="molecule type" value="Genomic_DNA"/>
</dbReference>
<accession>A0A285N9X1</accession>
<dbReference type="InterPro" id="IPR035069">
    <property type="entry name" value="TTHA1013/TTHA0281-like"/>
</dbReference>
<gene>
    <name evidence="1" type="ORF">SAMN06269185_1117</name>
</gene>
<dbReference type="RefSeq" id="WP_097008060.1">
    <property type="nucleotide sequence ID" value="NZ_OBEJ01000001.1"/>
</dbReference>
<name>A0A285N9X1_NATPI</name>
<reference evidence="1 2" key="1">
    <citation type="submission" date="2017-09" db="EMBL/GenBank/DDBJ databases">
        <authorList>
            <person name="Ehlers B."/>
            <person name="Leendertz F.H."/>
        </authorList>
    </citation>
    <scope>NUCLEOTIDE SEQUENCE [LARGE SCALE GENOMIC DNA]</scope>
    <source>
        <strain evidence="1 2">DSM 27208</strain>
    </source>
</reference>
<dbReference type="Pfam" id="PF24113">
    <property type="entry name" value="DUF7387"/>
    <property type="match status" value="1"/>
</dbReference>